<protein>
    <submittedName>
        <fullName evidence="1">Uncharacterized protein</fullName>
    </submittedName>
</protein>
<dbReference type="Proteomes" id="UP001162156">
    <property type="component" value="Unassembled WGS sequence"/>
</dbReference>
<evidence type="ECO:0000313" key="1">
    <source>
        <dbReference type="EMBL" id="KAJ8948395.1"/>
    </source>
</evidence>
<organism evidence="1 2">
    <name type="scientific">Rhamnusium bicolor</name>
    <dbReference type="NCBI Taxonomy" id="1586634"/>
    <lineage>
        <taxon>Eukaryota</taxon>
        <taxon>Metazoa</taxon>
        <taxon>Ecdysozoa</taxon>
        <taxon>Arthropoda</taxon>
        <taxon>Hexapoda</taxon>
        <taxon>Insecta</taxon>
        <taxon>Pterygota</taxon>
        <taxon>Neoptera</taxon>
        <taxon>Endopterygota</taxon>
        <taxon>Coleoptera</taxon>
        <taxon>Polyphaga</taxon>
        <taxon>Cucujiformia</taxon>
        <taxon>Chrysomeloidea</taxon>
        <taxon>Cerambycidae</taxon>
        <taxon>Lepturinae</taxon>
        <taxon>Rhagiini</taxon>
        <taxon>Rhamnusium</taxon>
    </lineage>
</organism>
<proteinExistence type="predicted"/>
<comment type="caution">
    <text evidence="1">The sequence shown here is derived from an EMBL/GenBank/DDBJ whole genome shotgun (WGS) entry which is preliminary data.</text>
</comment>
<dbReference type="AlphaFoldDB" id="A0AAV8YA79"/>
<name>A0AAV8YA79_9CUCU</name>
<gene>
    <name evidence="1" type="ORF">NQ314_008435</name>
</gene>
<reference evidence="1" key="1">
    <citation type="journal article" date="2023" name="Insect Mol. Biol.">
        <title>Genome sequencing provides insights into the evolution of gene families encoding plant cell wall-degrading enzymes in longhorned beetles.</title>
        <authorList>
            <person name="Shin N.R."/>
            <person name="Okamura Y."/>
            <person name="Kirsch R."/>
            <person name="Pauchet Y."/>
        </authorList>
    </citation>
    <scope>NUCLEOTIDE SEQUENCE</scope>
    <source>
        <strain evidence="1">RBIC_L_NR</strain>
    </source>
</reference>
<accession>A0AAV8YA79</accession>
<dbReference type="EMBL" id="JANEYF010002304">
    <property type="protein sequence ID" value="KAJ8948395.1"/>
    <property type="molecule type" value="Genomic_DNA"/>
</dbReference>
<keyword evidence="2" id="KW-1185">Reference proteome</keyword>
<sequence length="77" mass="8514">MLCVSLCQLLDFRVLSRNGSLSEYTGFNVDEKAPLTILTAGEVVARVNDSKNADIALLLRGIELEFGQRLEKILQGF</sequence>
<evidence type="ECO:0000313" key="2">
    <source>
        <dbReference type="Proteomes" id="UP001162156"/>
    </source>
</evidence>